<dbReference type="RefSeq" id="WP_301210078.1">
    <property type="nucleotide sequence ID" value="NZ_JAROCF010000001.1"/>
</dbReference>
<comment type="caution">
    <text evidence="3">The sequence shown here is derived from an EMBL/GenBank/DDBJ whole genome shotgun (WGS) entry which is preliminary data.</text>
</comment>
<dbReference type="Gene3D" id="3.30.530.20">
    <property type="match status" value="1"/>
</dbReference>
<dbReference type="InterPro" id="IPR013538">
    <property type="entry name" value="ASHA1/2-like_C"/>
</dbReference>
<evidence type="ECO:0000313" key="3">
    <source>
        <dbReference type="EMBL" id="MDN4613701.1"/>
    </source>
</evidence>
<feature type="domain" description="Activator of Hsp90 ATPase homologue 1/2-like C-terminal" evidence="2">
    <location>
        <begin position="12"/>
        <end position="139"/>
    </location>
</feature>
<evidence type="ECO:0000256" key="1">
    <source>
        <dbReference type="ARBA" id="ARBA00006817"/>
    </source>
</evidence>
<sequence length="141" mass="15458">MSETARASIRIDADRSAVWRALTDPETISRFMFGTKVETDWQEGSPIVYRGEWEGAPYEDHGTLLEVVPDDRLVSTYYSPLSGKPDVPENYQTVSYLLSTEGDATLVTVTQGGCADAAEAERMSGNWGMTLESLRSVVEGG</sequence>
<accession>A0ABT8K8C5</accession>
<dbReference type="SUPFAM" id="SSF55961">
    <property type="entry name" value="Bet v1-like"/>
    <property type="match status" value="1"/>
</dbReference>
<comment type="similarity">
    <text evidence="1">Belongs to the AHA1 family.</text>
</comment>
<proteinExistence type="inferred from homology"/>
<name>A0ABT8K8C5_9MICO</name>
<dbReference type="Pfam" id="PF08327">
    <property type="entry name" value="AHSA1"/>
    <property type="match status" value="1"/>
</dbReference>
<dbReference type="EMBL" id="JAROCF010000001">
    <property type="protein sequence ID" value="MDN4613701.1"/>
    <property type="molecule type" value="Genomic_DNA"/>
</dbReference>
<reference evidence="3" key="1">
    <citation type="submission" date="2023-06" db="EMBL/GenBank/DDBJ databases">
        <title>MT1 and MT2 Draft Genomes of Novel Species.</title>
        <authorList>
            <person name="Venkateswaran K."/>
        </authorList>
    </citation>
    <scope>NUCLEOTIDE SEQUENCE</scope>
    <source>
        <strain evidence="3">F6_8S_P_1B</strain>
    </source>
</reference>
<dbReference type="CDD" id="cd07814">
    <property type="entry name" value="SRPBCC_CalC_Aha1-like"/>
    <property type="match status" value="1"/>
</dbReference>
<keyword evidence="4" id="KW-1185">Reference proteome</keyword>
<gene>
    <name evidence="3" type="ORF">P5G50_04475</name>
</gene>
<evidence type="ECO:0000313" key="4">
    <source>
        <dbReference type="Proteomes" id="UP001174208"/>
    </source>
</evidence>
<evidence type="ECO:0000259" key="2">
    <source>
        <dbReference type="Pfam" id="PF08327"/>
    </source>
</evidence>
<organism evidence="3 4">
    <name type="scientific">Leifsonia williamsii</name>
    <dbReference type="NCBI Taxonomy" id="3035919"/>
    <lineage>
        <taxon>Bacteria</taxon>
        <taxon>Bacillati</taxon>
        <taxon>Actinomycetota</taxon>
        <taxon>Actinomycetes</taxon>
        <taxon>Micrococcales</taxon>
        <taxon>Microbacteriaceae</taxon>
        <taxon>Leifsonia</taxon>
    </lineage>
</organism>
<protein>
    <submittedName>
        <fullName evidence="3">SRPBCC family protein</fullName>
    </submittedName>
</protein>
<dbReference type="Proteomes" id="UP001174208">
    <property type="component" value="Unassembled WGS sequence"/>
</dbReference>
<dbReference type="InterPro" id="IPR023393">
    <property type="entry name" value="START-like_dom_sf"/>
</dbReference>